<dbReference type="EMBL" id="CP031357">
    <property type="protein sequence ID" value="AXK42758.1"/>
    <property type="molecule type" value="Genomic_DNA"/>
</dbReference>
<dbReference type="InterPro" id="IPR036895">
    <property type="entry name" value="Uracil-DNA_glycosylase-like_sf"/>
</dbReference>
<dbReference type="Pfam" id="PF03167">
    <property type="entry name" value="UDG"/>
    <property type="match status" value="1"/>
</dbReference>
<dbReference type="InterPro" id="IPR005122">
    <property type="entry name" value="Uracil-DNA_glycosylase-like"/>
</dbReference>
<dbReference type="Gene3D" id="3.40.470.10">
    <property type="entry name" value="Uracil-DNA glycosylase-like domain"/>
    <property type="match status" value="1"/>
</dbReference>
<gene>
    <name evidence="2" type="ORF">DVR09_10835</name>
</gene>
<dbReference type="OrthoDB" id="4977218at2"/>
<name>A0A345YFQ6_9SPHN</name>
<evidence type="ECO:0000259" key="1">
    <source>
        <dbReference type="Pfam" id="PF03167"/>
    </source>
</evidence>
<feature type="domain" description="Uracil-DNA glycosylase-like" evidence="1">
    <location>
        <begin position="60"/>
        <end position="203"/>
    </location>
</feature>
<reference evidence="3" key="1">
    <citation type="submission" date="2018-07" db="EMBL/GenBank/DDBJ databases">
        <title>Genome sequence of Erythrobacter strain YH-07, an antagonistic bacterium isolated from Yellow Sea.</title>
        <authorList>
            <person name="Tang T."/>
            <person name="Liu Q."/>
            <person name="Sun X."/>
        </authorList>
    </citation>
    <scope>NUCLEOTIDE SEQUENCE [LARGE SCALE GENOMIC DNA]</scope>
    <source>
        <strain evidence="3">YH-07</strain>
    </source>
</reference>
<dbReference type="CDD" id="cd10035">
    <property type="entry name" value="UDG_like"/>
    <property type="match status" value="1"/>
</dbReference>
<dbReference type="Proteomes" id="UP000254508">
    <property type="component" value="Chromosome"/>
</dbReference>
<dbReference type="KEGG" id="err:DVR09_10835"/>
<organism evidence="2 3">
    <name type="scientific">Erythrobacter aureus</name>
    <dbReference type="NCBI Taxonomy" id="2182384"/>
    <lineage>
        <taxon>Bacteria</taxon>
        <taxon>Pseudomonadati</taxon>
        <taxon>Pseudomonadota</taxon>
        <taxon>Alphaproteobacteria</taxon>
        <taxon>Sphingomonadales</taxon>
        <taxon>Erythrobacteraceae</taxon>
        <taxon>Erythrobacter/Porphyrobacter group</taxon>
        <taxon>Erythrobacter</taxon>
    </lineage>
</organism>
<dbReference type="SUPFAM" id="SSF52141">
    <property type="entry name" value="Uracil-DNA glycosylase-like"/>
    <property type="match status" value="1"/>
</dbReference>
<keyword evidence="3" id="KW-1185">Reference proteome</keyword>
<evidence type="ECO:0000313" key="3">
    <source>
        <dbReference type="Proteomes" id="UP000254508"/>
    </source>
</evidence>
<sequence length="254" mass="29505">MPMSRVEFIKKLKALTFENTFNPYREKCRYFDADGAPVFRERILSKMLERAESRQLDAIWVGRDLGHRGGRRTGLALTDDVHFHDHLARWQIEMPRPTSGKLMPERTATAVWDILSRVEAPVFLWNVFPLHPHEPNNPFSNRAHTAMERKAGGVLLERLIELLRPRRLIGIGNDSFNTLIRLNIELPIIKIRHPSYGGQAEFKDQMTKLYHLKERDLFSPLIIDPQASIPPIVLDRPPARVLRLLSLRLFLGRR</sequence>
<evidence type="ECO:0000313" key="2">
    <source>
        <dbReference type="EMBL" id="AXK42758.1"/>
    </source>
</evidence>
<protein>
    <submittedName>
        <fullName evidence="2">Uracil-DNA glycosylase</fullName>
    </submittedName>
</protein>
<accession>A0A345YFQ6</accession>
<proteinExistence type="predicted"/>
<dbReference type="AlphaFoldDB" id="A0A345YFQ6"/>